<evidence type="ECO:0000313" key="3">
    <source>
        <dbReference type="EMBL" id="SGY20884.1"/>
    </source>
</evidence>
<keyword evidence="2" id="KW-0472">Membrane</keyword>
<evidence type="ECO:0000256" key="1">
    <source>
        <dbReference type="SAM" id="MobiDB-lite"/>
    </source>
</evidence>
<dbReference type="Proteomes" id="UP000249464">
    <property type="component" value="Unassembled WGS sequence"/>
</dbReference>
<evidence type="ECO:0000313" key="4">
    <source>
        <dbReference type="Proteomes" id="UP000249464"/>
    </source>
</evidence>
<feature type="compositionally biased region" description="Basic and acidic residues" evidence="1">
    <location>
        <begin position="100"/>
        <end position="116"/>
    </location>
</feature>
<keyword evidence="4" id="KW-1185">Reference proteome</keyword>
<gene>
    <name evidence="3" type="primary">BQ5605_C016g08161</name>
    <name evidence="3" type="ORF">BQ5605_C016G08161</name>
</gene>
<feature type="transmembrane region" description="Helical" evidence="2">
    <location>
        <begin position="31"/>
        <end position="49"/>
    </location>
</feature>
<dbReference type="EMBL" id="FQNC01000018">
    <property type="protein sequence ID" value="SGY20884.1"/>
    <property type="molecule type" value="Genomic_DNA"/>
</dbReference>
<dbReference type="AlphaFoldDB" id="A0A2X0NZH8"/>
<accession>A0A2X0NZH8</accession>
<feature type="region of interest" description="Disordered" evidence="1">
    <location>
        <begin position="100"/>
        <end position="124"/>
    </location>
</feature>
<sequence>MTMVVDLIRVVVVVLVVVVLVVVRWAVEGAIVGVVVGAAVVGKTVHVVLTTPGSVRTLEYTDVKKVVEVAIAPCWRKICAHNGADDGQMLQHIGRRAGFEEPKDAKAAERGLKEHGAYQSASETATRERIVVRRDCMVTREKERM</sequence>
<evidence type="ECO:0000256" key="2">
    <source>
        <dbReference type="SAM" id="Phobius"/>
    </source>
</evidence>
<keyword evidence="2" id="KW-1133">Transmembrane helix</keyword>
<proteinExistence type="predicted"/>
<protein>
    <submittedName>
        <fullName evidence="3">BQ5605_C016g08161 protein</fullName>
    </submittedName>
</protein>
<keyword evidence="2" id="KW-0812">Transmembrane</keyword>
<reference evidence="3 4" key="1">
    <citation type="submission" date="2016-11" db="EMBL/GenBank/DDBJ databases">
        <authorList>
            <person name="Jaros S."/>
            <person name="Januszkiewicz K."/>
            <person name="Wedrychowicz H."/>
        </authorList>
    </citation>
    <scope>NUCLEOTIDE SEQUENCE [LARGE SCALE GENOMIC DNA]</scope>
</reference>
<name>A0A2X0NZH8_9BASI</name>
<organism evidence="3 4">
    <name type="scientific">Microbotryum silenes-dioicae</name>
    <dbReference type="NCBI Taxonomy" id="796604"/>
    <lineage>
        <taxon>Eukaryota</taxon>
        <taxon>Fungi</taxon>
        <taxon>Dikarya</taxon>
        <taxon>Basidiomycota</taxon>
        <taxon>Pucciniomycotina</taxon>
        <taxon>Microbotryomycetes</taxon>
        <taxon>Microbotryales</taxon>
        <taxon>Microbotryaceae</taxon>
        <taxon>Microbotryum</taxon>
    </lineage>
</organism>
<feature type="transmembrane region" description="Helical" evidence="2">
    <location>
        <begin position="7"/>
        <end position="25"/>
    </location>
</feature>